<keyword evidence="3" id="KW-1185">Reference proteome</keyword>
<feature type="region of interest" description="Disordered" evidence="1">
    <location>
        <begin position="137"/>
        <end position="163"/>
    </location>
</feature>
<feature type="compositionally biased region" description="Low complexity" evidence="1">
    <location>
        <begin position="149"/>
        <end position="159"/>
    </location>
</feature>
<dbReference type="Proteomes" id="UP000274429">
    <property type="component" value="Unassembled WGS sequence"/>
</dbReference>
<organism evidence="4">
    <name type="scientific">Hydatigena taeniaeformis</name>
    <name type="common">Feline tapeworm</name>
    <name type="synonym">Taenia taeniaeformis</name>
    <dbReference type="NCBI Taxonomy" id="6205"/>
    <lineage>
        <taxon>Eukaryota</taxon>
        <taxon>Metazoa</taxon>
        <taxon>Spiralia</taxon>
        <taxon>Lophotrochozoa</taxon>
        <taxon>Platyhelminthes</taxon>
        <taxon>Cestoda</taxon>
        <taxon>Eucestoda</taxon>
        <taxon>Cyclophyllidea</taxon>
        <taxon>Taeniidae</taxon>
        <taxon>Hydatigera</taxon>
    </lineage>
</organism>
<name>A0A0R3WMG7_HYDTA</name>
<evidence type="ECO:0000313" key="3">
    <source>
        <dbReference type="Proteomes" id="UP000274429"/>
    </source>
</evidence>
<evidence type="ECO:0000313" key="2">
    <source>
        <dbReference type="EMBL" id="VDM18682.1"/>
    </source>
</evidence>
<dbReference type="OrthoDB" id="6267525at2759"/>
<proteinExistence type="predicted"/>
<reference evidence="2 3" key="2">
    <citation type="submission" date="2018-11" db="EMBL/GenBank/DDBJ databases">
        <authorList>
            <consortium name="Pathogen Informatics"/>
        </authorList>
    </citation>
    <scope>NUCLEOTIDE SEQUENCE [LARGE SCALE GENOMIC DNA]</scope>
</reference>
<evidence type="ECO:0000256" key="1">
    <source>
        <dbReference type="SAM" id="MobiDB-lite"/>
    </source>
</evidence>
<dbReference type="AlphaFoldDB" id="A0A0R3WMG7"/>
<accession>A0A0R3WMG7</accession>
<dbReference type="WBParaSite" id="TTAC_0000195501-mRNA-1">
    <property type="protein sequence ID" value="TTAC_0000195501-mRNA-1"/>
    <property type="gene ID" value="TTAC_0000195501"/>
</dbReference>
<evidence type="ECO:0000313" key="4">
    <source>
        <dbReference type="WBParaSite" id="TTAC_0000195501-mRNA-1"/>
    </source>
</evidence>
<gene>
    <name evidence="2" type="ORF">TTAC_LOCUS1942</name>
</gene>
<sequence length="218" mass="22846">MGTNGTLNAYIQPAASSGSGVTMGACRDSSGSPSPTSWHLIAACPTTVVSSSANTAIRRPLLANNAVAALPDVQERKSFASKMSGVLFPQKSSKIRVKALFLNTAVQFVDQVHCENRQFSSPPSASMILLPPRATSPITTSKQKGFGDQNHQQQQLEPQPAYSDGSNTYYVINLDHRGTTTTPAAAAAALASKGGLLHPHPQQSCLTPLAPGPDSSYV</sequence>
<feature type="region of interest" description="Disordered" evidence="1">
    <location>
        <begin position="197"/>
        <end position="218"/>
    </location>
</feature>
<dbReference type="EMBL" id="UYWX01000624">
    <property type="protein sequence ID" value="VDM18682.1"/>
    <property type="molecule type" value="Genomic_DNA"/>
</dbReference>
<reference evidence="4" key="1">
    <citation type="submission" date="2017-02" db="UniProtKB">
        <authorList>
            <consortium name="WormBaseParasite"/>
        </authorList>
    </citation>
    <scope>IDENTIFICATION</scope>
</reference>
<protein>
    <submittedName>
        <fullName evidence="2 4">Uncharacterized protein</fullName>
    </submittedName>
</protein>